<evidence type="ECO:0000256" key="4">
    <source>
        <dbReference type="ARBA" id="ARBA00022475"/>
    </source>
</evidence>
<evidence type="ECO:0000256" key="1">
    <source>
        <dbReference type="ARBA" id="ARBA00004651"/>
    </source>
</evidence>
<dbReference type="eggNOG" id="COG1115">
    <property type="taxonomic scope" value="Bacteria"/>
</dbReference>
<feature type="transmembrane region" description="Helical" evidence="9">
    <location>
        <begin position="156"/>
        <end position="177"/>
    </location>
</feature>
<keyword evidence="4 9" id="KW-1003">Cell membrane</keyword>
<reference evidence="10 11" key="1">
    <citation type="journal article" date="2010" name="Stand. Genomic Sci.">
        <title>Non-contiguous finished genome sequence of Aminomonas paucivorans type strain (GLU-3).</title>
        <authorList>
            <person name="Pitluck S."/>
            <person name="Yasawong M."/>
            <person name="Held B."/>
            <person name="Lapidus A."/>
            <person name="Nolan M."/>
            <person name="Copeland A."/>
            <person name="Lucas S."/>
            <person name="Del Rio T.G."/>
            <person name="Tice H."/>
            <person name="Cheng J.F."/>
            <person name="Chertkov O."/>
            <person name="Goodwin L."/>
            <person name="Tapia R."/>
            <person name="Han C."/>
            <person name="Liolios K."/>
            <person name="Ivanova N."/>
            <person name="Mavromatis K."/>
            <person name="Ovchinnikova G."/>
            <person name="Pati A."/>
            <person name="Chen A."/>
            <person name="Palaniappan K."/>
            <person name="Land M."/>
            <person name="Hauser L."/>
            <person name="Chang Y.J."/>
            <person name="Jeffries C.D."/>
            <person name="Pukall R."/>
            <person name="Spring S."/>
            <person name="Rohde M."/>
            <person name="Sikorski J."/>
            <person name="Goker M."/>
            <person name="Woyke T."/>
            <person name="Bristow J."/>
            <person name="Eisen J.A."/>
            <person name="Markowitz V."/>
            <person name="Hugenholtz P."/>
            <person name="Kyrpides N.C."/>
            <person name="Klenk H.P."/>
        </authorList>
    </citation>
    <scope>NUCLEOTIDE SEQUENCE [LARGE SCALE GENOMIC DNA]</scope>
    <source>
        <strain evidence="10 11">DSM 12260</strain>
    </source>
</reference>
<keyword evidence="8 9" id="KW-0472">Membrane</keyword>
<evidence type="ECO:0000256" key="5">
    <source>
        <dbReference type="ARBA" id="ARBA00022692"/>
    </source>
</evidence>
<dbReference type="FunFam" id="1.20.1740.10:FF:000004">
    <property type="entry name" value="Sodium:alanine symporter family protein"/>
    <property type="match status" value="1"/>
</dbReference>
<dbReference type="NCBIfam" id="TIGR00835">
    <property type="entry name" value="agcS"/>
    <property type="match status" value="1"/>
</dbReference>
<dbReference type="HOGENOM" id="CLU_024867_0_1_0"/>
<protein>
    <submittedName>
        <fullName evidence="10">Amino acid carrier protein</fullName>
    </submittedName>
</protein>
<dbReference type="PRINTS" id="PR00175">
    <property type="entry name" value="NAALASMPORT"/>
</dbReference>
<evidence type="ECO:0000256" key="3">
    <source>
        <dbReference type="ARBA" id="ARBA00022448"/>
    </source>
</evidence>
<evidence type="ECO:0000256" key="7">
    <source>
        <dbReference type="ARBA" id="ARBA00022989"/>
    </source>
</evidence>
<evidence type="ECO:0000256" key="2">
    <source>
        <dbReference type="ARBA" id="ARBA00009261"/>
    </source>
</evidence>
<comment type="similarity">
    <text evidence="2 9">Belongs to the alanine or glycine:cation symporter (AGCS) (TC 2.A.25) family.</text>
</comment>
<evidence type="ECO:0000313" key="10">
    <source>
        <dbReference type="EMBL" id="EFQ22566.1"/>
    </source>
</evidence>
<dbReference type="AlphaFoldDB" id="E3CWR1"/>
<gene>
    <name evidence="10" type="ORF">Apau_0129</name>
</gene>
<dbReference type="PANTHER" id="PTHR30330:SF3">
    <property type="entry name" value="TRANSCRIPTIONAL REGULATOR, LRP FAMILY"/>
    <property type="match status" value="1"/>
</dbReference>
<feature type="transmembrane region" description="Helical" evidence="9">
    <location>
        <begin position="249"/>
        <end position="276"/>
    </location>
</feature>
<feature type="transmembrane region" description="Helical" evidence="9">
    <location>
        <begin position="91"/>
        <end position="111"/>
    </location>
</feature>
<feature type="transmembrane region" description="Helical" evidence="9">
    <location>
        <begin position="223"/>
        <end position="243"/>
    </location>
</feature>
<dbReference type="Proteomes" id="UP000005096">
    <property type="component" value="Chromosome"/>
</dbReference>
<feature type="transmembrane region" description="Helical" evidence="9">
    <location>
        <begin position="359"/>
        <end position="385"/>
    </location>
</feature>
<accession>E3CWR1</accession>
<dbReference type="Pfam" id="PF01235">
    <property type="entry name" value="Na_Ala_symp"/>
    <property type="match status" value="1"/>
</dbReference>
<evidence type="ECO:0000256" key="8">
    <source>
        <dbReference type="ARBA" id="ARBA00023136"/>
    </source>
</evidence>
<feature type="transmembrane region" description="Helical" evidence="9">
    <location>
        <begin position="12"/>
        <end position="36"/>
    </location>
</feature>
<sequence length="472" mass="51081">MALWDSFMKGMLAFSGFVWGDFMLYFLGLGALFITLRVGVVQFRHFGYAWNQTLGKFFRRQNQAQEGAQGTLSSYEALSTALANTIGSGNIVGVGLAVFWGGPGAVFWMWLMALLGMATKFTEAVMGQKYRVQDEHGIWVGGPQYYLSRGLKRFRLSWLGPFYGLMLVLTLSITEMIQCNSLAGSVHEAFGIPTLASGIAFTVLVAVIVFGGIKRIGTFAGKVVPFMAILYIAAGLVIVFTHLNQVPGLFALIFKSAFSPAAATGGFAGASVAAAMRWGCARGAFSNEAGDGAAAIAHATAAVDHPVRQGLYGIMEVFVDTILVCTTTALVVLLSGVWTDPASAKVPERLATLAFGMQWGVFGKSLVAVCLTLFAFTSMLAYVYYGEEQGNYFGGRKLAMLVRVGFIAAIFAGTFWDAEQLWPFCDVFFAFMIIPNMIGLFLLHGEYGELVREFFHTPGKYYLKDTGKAPSA</sequence>
<keyword evidence="6 9" id="KW-0769">Symport</keyword>
<dbReference type="PROSITE" id="PS00873">
    <property type="entry name" value="NA_ALANINE_SYMP"/>
    <property type="match status" value="1"/>
</dbReference>
<organism evidence="10 11">
    <name type="scientific">Aminomonas paucivorans DSM 12260</name>
    <dbReference type="NCBI Taxonomy" id="584708"/>
    <lineage>
        <taxon>Bacteria</taxon>
        <taxon>Thermotogati</taxon>
        <taxon>Synergistota</taxon>
        <taxon>Synergistia</taxon>
        <taxon>Synergistales</taxon>
        <taxon>Synergistaceae</taxon>
        <taxon>Aminomonas</taxon>
    </lineage>
</organism>
<dbReference type="GO" id="GO:0005283">
    <property type="term" value="F:amino acid:sodium symporter activity"/>
    <property type="evidence" value="ECO:0007669"/>
    <property type="project" value="InterPro"/>
</dbReference>
<keyword evidence="3 9" id="KW-0813">Transport</keyword>
<feature type="transmembrane region" description="Helical" evidence="9">
    <location>
        <begin position="397"/>
        <end position="415"/>
    </location>
</feature>
<feature type="transmembrane region" description="Helical" evidence="9">
    <location>
        <begin position="421"/>
        <end position="443"/>
    </location>
</feature>
<dbReference type="Gene3D" id="1.20.1740.10">
    <property type="entry name" value="Amino acid/polyamine transporter I"/>
    <property type="match status" value="1"/>
</dbReference>
<keyword evidence="5 9" id="KW-0812">Transmembrane</keyword>
<dbReference type="PaxDb" id="584708-Apau_0129"/>
<feature type="transmembrane region" description="Helical" evidence="9">
    <location>
        <begin position="189"/>
        <end position="211"/>
    </location>
</feature>
<dbReference type="GO" id="GO:0005886">
    <property type="term" value="C:plasma membrane"/>
    <property type="evidence" value="ECO:0007669"/>
    <property type="project" value="UniProtKB-SubCell"/>
</dbReference>
<comment type="subcellular location">
    <subcellularLocation>
        <location evidence="1 9">Cell membrane</location>
        <topology evidence="1 9">Multi-pass membrane protein</topology>
    </subcellularLocation>
</comment>
<evidence type="ECO:0000256" key="9">
    <source>
        <dbReference type="RuleBase" id="RU363064"/>
    </source>
</evidence>
<dbReference type="EMBL" id="CM001022">
    <property type="protein sequence ID" value="EFQ22566.1"/>
    <property type="molecule type" value="Genomic_DNA"/>
</dbReference>
<name>E3CWR1_9BACT</name>
<evidence type="ECO:0000256" key="6">
    <source>
        <dbReference type="ARBA" id="ARBA00022847"/>
    </source>
</evidence>
<keyword evidence="7 9" id="KW-1133">Transmembrane helix</keyword>
<dbReference type="PANTHER" id="PTHR30330">
    <property type="entry name" value="AGSS FAMILY TRANSPORTER, SODIUM-ALANINE"/>
    <property type="match status" value="1"/>
</dbReference>
<keyword evidence="11" id="KW-1185">Reference proteome</keyword>
<proteinExistence type="inferred from homology"/>
<evidence type="ECO:0000313" key="11">
    <source>
        <dbReference type="Proteomes" id="UP000005096"/>
    </source>
</evidence>
<dbReference type="InterPro" id="IPR001463">
    <property type="entry name" value="Na/Ala_symport"/>
</dbReference>
<feature type="transmembrane region" description="Helical" evidence="9">
    <location>
        <begin position="317"/>
        <end position="339"/>
    </location>
</feature>